<dbReference type="InterPro" id="IPR018900">
    <property type="entry name" value="Curli_CsgE"/>
</dbReference>
<name>A0ABV4NS96_9GAMM</name>
<evidence type="ECO:0000313" key="6">
    <source>
        <dbReference type="Proteomes" id="UP001569414"/>
    </source>
</evidence>
<evidence type="ECO:0000313" key="5">
    <source>
        <dbReference type="EMBL" id="MFA0792085.1"/>
    </source>
</evidence>
<sequence>MKSKYFSLWGRCLVLSLCFMSSFTVSQTLDSGDGEDSILTGLIIDNTVSGIGQEFARALSLYISSNLTDFDYNLTVHERPSARWGSVVWVTYENKQMFRTVIYPGRRRFGQVVEQAASQINNNVRQQRLQELFSQNLDLAGEEI</sequence>
<evidence type="ECO:0000256" key="4">
    <source>
        <dbReference type="SAM" id="SignalP"/>
    </source>
</evidence>
<evidence type="ECO:0000256" key="1">
    <source>
        <dbReference type="ARBA" id="ARBA00003989"/>
    </source>
</evidence>
<keyword evidence="3 4" id="KW-0732">Signal</keyword>
<evidence type="ECO:0000256" key="3">
    <source>
        <dbReference type="ARBA" id="ARBA00022729"/>
    </source>
</evidence>
<comment type="caution">
    <text evidence="5">The sequence shown here is derived from an EMBL/GenBank/DDBJ whole genome shotgun (WGS) entry which is preliminary data.</text>
</comment>
<dbReference type="Pfam" id="PF10627">
    <property type="entry name" value="CsgE"/>
    <property type="match status" value="1"/>
</dbReference>
<proteinExistence type="predicted"/>
<keyword evidence="6" id="KW-1185">Reference proteome</keyword>
<dbReference type="EMBL" id="JBGMEL010000018">
    <property type="protein sequence ID" value="MFA0792085.1"/>
    <property type="molecule type" value="Genomic_DNA"/>
</dbReference>
<protein>
    <recommendedName>
        <fullName evidence="2">Curli production assembly/transport component CsgE</fullName>
    </recommendedName>
</protein>
<evidence type="ECO:0000256" key="2">
    <source>
        <dbReference type="ARBA" id="ARBA00014024"/>
    </source>
</evidence>
<reference evidence="5 6" key="1">
    <citation type="submission" date="2024-08" db="EMBL/GenBank/DDBJ databases">
        <authorList>
            <person name="Ishaq N."/>
        </authorList>
    </citation>
    <scope>NUCLEOTIDE SEQUENCE [LARGE SCALE GENOMIC DNA]</scope>
    <source>
        <strain evidence="5 6">JCM 30400</strain>
    </source>
</reference>
<gene>
    <name evidence="5" type="ORF">ACCI51_16165</name>
</gene>
<comment type="function">
    <text evidence="1">May be involved in the biogenesis of curli organelles.</text>
</comment>
<organism evidence="5 6">
    <name type="scientific">Microbulbifer echini</name>
    <dbReference type="NCBI Taxonomy" id="1529067"/>
    <lineage>
        <taxon>Bacteria</taxon>
        <taxon>Pseudomonadati</taxon>
        <taxon>Pseudomonadota</taxon>
        <taxon>Gammaproteobacteria</taxon>
        <taxon>Cellvibrionales</taxon>
        <taxon>Microbulbiferaceae</taxon>
        <taxon>Microbulbifer</taxon>
    </lineage>
</organism>
<feature type="signal peptide" evidence="4">
    <location>
        <begin position="1"/>
        <end position="26"/>
    </location>
</feature>
<dbReference type="Proteomes" id="UP001569414">
    <property type="component" value="Unassembled WGS sequence"/>
</dbReference>
<feature type="chain" id="PRO_5046122514" description="Curli production assembly/transport component CsgE" evidence="4">
    <location>
        <begin position="27"/>
        <end position="144"/>
    </location>
</feature>
<accession>A0ABV4NS96</accession>
<dbReference type="RefSeq" id="WP_371844493.1">
    <property type="nucleotide sequence ID" value="NZ_JBGMEL010000018.1"/>
</dbReference>